<dbReference type="SMART" id="SM00640">
    <property type="entry name" value="Glyco_32"/>
    <property type="match status" value="1"/>
</dbReference>
<feature type="domain" description="Glycosyl hydrolase family 32 N-terminal" evidence="8">
    <location>
        <begin position="37"/>
        <end position="352"/>
    </location>
</feature>
<dbReference type="FunFam" id="2.115.10.20:FF:000001">
    <property type="entry name" value="Beta-fructofuranosidase, insoluble isoenzyme CWINV1"/>
    <property type="match status" value="1"/>
</dbReference>
<dbReference type="InterPro" id="IPR050551">
    <property type="entry name" value="Fructan_Metab_Enzymes"/>
</dbReference>
<evidence type="ECO:0000256" key="4">
    <source>
        <dbReference type="ARBA" id="ARBA00022554"/>
    </source>
</evidence>
<dbReference type="CDD" id="cd18624">
    <property type="entry name" value="GH32_Fruct1-like"/>
    <property type="match status" value="1"/>
</dbReference>
<dbReference type="PANTHER" id="PTHR31953">
    <property type="entry name" value="BETA-FRUCTOFURANOSIDASE, INSOLUBLE ISOENZYME CWINV1-RELATED"/>
    <property type="match status" value="1"/>
</dbReference>
<gene>
    <name evidence="10" type="primary">CWINV1</name>
    <name evidence="10" type="ORF">SDJN03_01714</name>
</gene>
<name>A0AAV6P8W3_9ROSI</name>
<reference evidence="10 11" key="1">
    <citation type="journal article" date="2021" name="Hortic Res">
        <title>The domestication of Cucurbita argyrosperma as revealed by the genome of its wild relative.</title>
        <authorList>
            <person name="Barrera-Redondo J."/>
            <person name="Sanchez-de la Vega G."/>
            <person name="Aguirre-Liguori J.A."/>
            <person name="Castellanos-Morales G."/>
            <person name="Gutierrez-Guerrero Y.T."/>
            <person name="Aguirre-Dugua X."/>
            <person name="Aguirre-Planter E."/>
            <person name="Tenaillon M.I."/>
            <person name="Lira-Saade R."/>
            <person name="Eguiarte L.E."/>
        </authorList>
    </citation>
    <scope>NUCLEOTIDE SEQUENCE [LARGE SCALE GENOMIC DNA]</scope>
    <source>
        <strain evidence="10">JBR-2021</strain>
    </source>
</reference>
<feature type="domain" description="Glycosyl hydrolase family 32 C-terminal" evidence="9">
    <location>
        <begin position="355"/>
        <end position="548"/>
    </location>
</feature>
<dbReference type="EMBL" id="JAGKQH010000001">
    <property type="protein sequence ID" value="KAG6608372.1"/>
    <property type="molecule type" value="Genomic_DNA"/>
</dbReference>
<evidence type="ECO:0000256" key="5">
    <source>
        <dbReference type="ARBA" id="ARBA00022801"/>
    </source>
</evidence>
<dbReference type="Pfam" id="PF00251">
    <property type="entry name" value="Glyco_hydro_32N"/>
    <property type="match status" value="1"/>
</dbReference>
<dbReference type="AlphaFoldDB" id="A0AAV6P8W3"/>
<comment type="catalytic activity">
    <reaction evidence="1">
        <text>Hydrolysis of terminal non-reducing beta-D-fructofuranoside residues in beta-D-fructofuranosides.</text>
        <dbReference type="EC" id="3.2.1.26"/>
    </reaction>
</comment>
<sequence>MALIMTVDVVVTLKFIKILQVEDQRSASNQPYRTGFHFQPPKNWMNDPNGPMYYKGVYHLFYQYNPYSAIWGNITWAHSISYDLVDWIHLEHAISPTEPYEANGCWSGSATILLDGKPSILYTGANSKNQQFQNLAVPKNPSDPLLKEWIKSPHNPLISPVDDIDPLNFRDPTTAWLGPDRLWRIIVGGEIGGQGLAVLYRSEDFVNWTRGKTPLHTSNKTGMWECPDFYPVSINGSNGLDTSVLDGLIKHVLKASFNNNDHYVLGRYTPETDTFSVETNFLSNGLDMRYDYGKFYASKSFYDSDKKRRILWGWILESDSEADDISKGWSGLQSIPRSILLDESGKQLLLWPIKEIEKLRTKQVSFDDMDLKSGSVFEVPGIMAAQADIEVSFRLSGLKKAEEMNTSWVDPQLLCKEKKASMNGTIGPFGLLVLASKNLEEQTAVYFRVFRKQYEKYVVLMCSDQSRSSLQEGLEKTTYGAFVDIDPVHETISLRSLIDHSIVESFGGNGKACITARVYPKLAINQDAHLYAFNNGTMDVRISKLSGWSMKRAQIVPIQKRRKPSIT</sequence>
<dbReference type="Pfam" id="PF08244">
    <property type="entry name" value="Glyco_hydro_32C"/>
    <property type="match status" value="1"/>
</dbReference>
<evidence type="ECO:0000259" key="9">
    <source>
        <dbReference type="Pfam" id="PF08244"/>
    </source>
</evidence>
<proteinExistence type="inferred from homology"/>
<evidence type="ECO:0000256" key="3">
    <source>
        <dbReference type="ARBA" id="ARBA00009902"/>
    </source>
</evidence>
<evidence type="ECO:0000313" key="11">
    <source>
        <dbReference type="Proteomes" id="UP000685013"/>
    </source>
</evidence>
<comment type="caution">
    <text evidence="10">The sequence shown here is derived from an EMBL/GenBank/DDBJ whole genome shotgun (WGS) entry which is preliminary data.</text>
</comment>
<dbReference type="InterPro" id="IPR013148">
    <property type="entry name" value="Glyco_hydro_32_N"/>
</dbReference>
<evidence type="ECO:0000256" key="7">
    <source>
        <dbReference type="RuleBase" id="RU362110"/>
    </source>
</evidence>
<evidence type="ECO:0000259" key="8">
    <source>
        <dbReference type="Pfam" id="PF00251"/>
    </source>
</evidence>
<protein>
    <submittedName>
        <fullName evidence="10">Beta-fructofuranosidase, insoluble isoenzyme CWINV1</fullName>
    </submittedName>
</protein>
<accession>A0AAV6P8W3</accession>
<feature type="non-terminal residue" evidence="10">
    <location>
        <position position="1"/>
    </location>
</feature>
<dbReference type="FunFam" id="2.60.120.560:FF:000002">
    <property type="entry name" value="Beta-fructofuranosidase, insoluble isoenzyme CWINV1"/>
    <property type="match status" value="1"/>
</dbReference>
<evidence type="ECO:0000256" key="2">
    <source>
        <dbReference type="ARBA" id="ARBA00004116"/>
    </source>
</evidence>
<keyword evidence="5 7" id="KW-0378">Hydrolase</keyword>
<evidence type="ECO:0000313" key="10">
    <source>
        <dbReference type="EMBL" id="KAG6608372.1"/>
    </source>
</evidence>
<dbReference type="GO" id="GO:0004564">
    <property type="term" value="F:beta-fructofuranosidase activity"/>
    <property type="evidence" value="ECO:0007669"/>
    <property type="project" value="UniProtKB-EC"/>
</dbReference>
<evidence type="ECO:0000256" key="1">
    <source>
        <dbReference type="ARBA" id="ARBA00000094"/>
    </source>
</evidence>
<organism evidence="10 11">
    <name type="scientific">Cucurbita argyrosperma subsp. sororia</name>
    <dbReference type="NCBI Taxonomy" id="37648"/>
    <lineage>
        <taxon>Eukaryota</taxon>
        <taxon>Viridiplantae</taxon>
        <taxon>Streptophyta</taxon>
        <taxon>Embryophyta</taxon>
        <taxon>Tracheophyta</taxon>
        <taxon>Spermatophyta</taxon>
        <taxon>Magnoliopsida</taxon>
        <taxon>eudicotyledons</taxon>
        <taxon>Gunneridae</taxon>
        <taxon>Pentapetalae</taxon>
        <taxon>rosids</taxon>
        <taxon>fabids</taxon>
        <taxon>Cucurbitales</taxon>
        <taxon>Cucurbitaceae</taxon>
        <taxon>Cucurbiteae</taxon>
        <taxon>Cucurbita</taxon>
    </lineage>
</organism>
<keyword evidence="11" id="KW-1185">Reference proteome</keyword>
<dbReference type="GO" id="GO:0005975">
    <property type="term" value="P:carbohydrate metabolic process"/>
    <property type="evidence" value="ECO:0007669"/>
    <property type="project" value="InterPro"/>
</dbReference>
<comment type="similarity">
    <text evidence="3 7">Belongs to the glycosyl hydrolase 32 family.</text>
</comment>
<keyword evidence="4" id="KW-0926">Vacuole</keyword>
<keyword evidence="6 7" id="KW-0326">Glycosidase</keyword>
<dbReference type="Proteomes" id="UP000685013">
    <property type="component" value="Chromosome 1"/>
</dbReference>
<dbReference type="InterPro" id="IPR018053">
    <property type="entry name" value="Glyco_hydro_32_AS"/>
</dbReference>
<dbReference type="InterPro" id="IPR013189">
    <property type="entry name" value="Glyco_hydro_32_C"/>
</dbReference>
<dbReference type="InterPro" id="IPR001362">
    <property type="entry name" value="Glyco_hydro_32"/>
</dbReference>
<comment type="subcellular location">
    <subcellularLocation>
        <location evidence="2">Vacuole</location>
    </subcellularLocation>
</comment>
<dbReference type="PROSITE" id="PS00609">
    <property type="entry name" value="GLYCOSYL_HYDROL_F32"/>
    <property type="match status" value="1"/>
</dbReference>
<dbReference type="GO" id="GO:0005773">
    <property type="term" value="C:vacuole"/>
    <property type="evidence" value="ECO:0007669"/>
    <property type="project" value="UniProtKB-SubCell"/>
</dbReference>
<evidence type="ECO:0000256" key="6">
    <source>
        <dbReference type="ARBA" id="ARBA00023295"/>
    </source>
</evidence>